<sequence length="266" mass="29526">MLKDRYNIYQNVVSRVKEKSIFIILMTIFISCNSENAGDCFQKAGKIVREEVSMPDFSKITVFENVGLVIKQGEVQKVEIETGEFLRNDVTAIVEEGRLVLRNENSCNYVRDYGLTKVYVTSPNVSEIRSSTGLLIESDGILTFPSLNLLSESFSNPNADTTDGHFNLELENNSVSIVSNGLAYFQLKGSTGRLAVNLAAGDSRIEAEGLMAERISINHRASNDVLVNPQQAINGIIRGTGDVISYNRPSEVEVEELYRGKLIFKD</sequence>
<feature type="domain" description="Putative auto-transporter adhesin head GIN" evidence="1">
    <location>
        <begin position="56"/>
        <end position="249"/>
    </location>
</feature>
<dbReference type="EMBL" id="JAATJJ010000001">
    <property type="protein sequence ID" value="NJB70836.1"/>
    <property type="molecule type" value="Genomic_DNA"/>
</dbReference>
<accession>A0A846QP45</accession>
<comment type="caution">
    <text evidence="2">The sequence shown here is derived from an EMBL/GenBank/DDBJ whole genome shotgun (WGS) entry which is preliminary data.</text>
</comment>
<protein>
    <recommendedName>
        <fullName evidence="1">Putative auto-transporter adhesin head GIN domain-containing protein</fullName>
    </recommendedName>
</protein>
<dbReference type="Pfam" id="PF10988">
    <property type="entry name" value="DUF2807"/>
    <property type="match status" value="1"/>
</dbReference>
<organism evidence="2 3">
    <name type="scientific">Saonia flava</name>
    <dbReference type="NCBI Taxonomy" id="523696"/>
    <lineage>
        <taxon>Bacteria</taxon>
        <taxon>Pseudomonadati</taxon>
        <taxon>Bacteroidota</taxon>
        <taxon>Flavobacteriia</taxon>
        <taxon>Flavobacteriales</taxon>
        <taxon>Flavobacteriaceae</taxon>
        <taxon>Saonia</taxon>
    </lineage>
</organism>
<dbReference type="AlphaFoldDB" id="A0A846QP45"/>
<reference evidence="2 3" key="1">
    <citation type="submission" date="2020-03" db="EMBL/GenBank/DDBJ databases">
        <title>Genomic Encyclopedia of Type Strains, Phase IV (KMG-IV): sequencing the most valuable type-strain genomes for metagenomic binning, comparative biology and taxonomic classification.</title>
        <authorList>
            <person name="Goeker M."/>
        </authorList>
    </citation>
    <scope>NUCLEOTIDE SEQUENCE [LARGE SCALE GENOMIC DNA]</scope>
    <source>
        <strain evidence="2 3">DSM 29762</strain>
    </source>
</reference>
<proteinExistence type="predicted"/>
<dbReference type="RefSeq" id="WP_167962049.1">
    <property type="nucleotide sequence ID" value="NZ_JAATJJ010000001.1"/>
</dbReference>
<dbReference type="InterPro" id="IPR021255">
    <property type="entry name" value="DUF2807"/>
</dbReference>
<dbReference type="PROSITE" id="PS51257">
    <property type="entry name" value="PROKAR_LIPOPROTEIN"/>
    <property type="match status" value="1"/>
</dbReference>
<evidence type="ECO:0000313" key="3">
    <source>
        <dbReference type="Proteomes" id="UP000590442"/>
    </source>
</evidence>
<evidence type="ECO:0000313" key="2">
    <source>
        <dbReference type="EMBL" id="NJB70836.1"/>
    </source>
</evidence>
<gene>
    <name evidence="2" type="ORF">GGR42_001298</name>
</gene>
<keyword evidence="3" id="KW-1185">Reference proteome</keyword>
<evidence type="ECO:0000259" key="1">
    <source>
        <dbReference type="Pfam" id="PF10988"/>
    </source>
</evidence>
<dbReference type="Proteomes" id="UP000590442">
    <property type="component" value="Unassembled WGS sequence"/>
</dbReference>
<name>A0A846QP45_9FLAO</name>
<dbReference type="Gene3D" id="2.160.20.120">
    <property type="match status" value="1"/>
</dbReference>